<dbReference type="EMBL" id="JAYFUL010000002">
    <property type="protein sequence ID" value="MEA5256755.1"/>
    <property type="molecule type" value="Genomic_DNA"/>
</dbReference>
<evidence type="ECO:0000313" key="5">
    <source>
        <dbReference type="Proteomes" id="UP001304671"/>
    </source>
</evidence>
<organism evidence="4 5">
    <name type="scientific">Arcicella aquatica</name>
    <dbReference type="NCBI Taxonomy" id="217141"/>
    <lineage>
        <taxon>Bacteria</taxon>
        <taxon>Pseudomonadati</taxon>
        <taxon>Bacteroidota</taxon>
        <taxon>Cytophagia</taxon>
        <taxon>Cytophagales</taxon>
        <taxon>Flectobacillaceae</taxon>
        <taxon>Arcicella</taxon>
    </lineage>
</organism>
<accession>A0ABU5QI87</accession>
<keyword evidence="1 2" id="KW-0238">DNA-binding</keyword>
<sequence>MEIKERIIIKAKELFFRYGVKSVTMDDIANELGISKKTIYLHFEDKDDIVFQLFQREMKEDKCEWEELHNSSKNVIDRMVKSMEVIKQAFAEVNPSTLFDIKKYHPRSWNIFQEHKEKFILESIKRDLIEGIEQGLFRAEIKIDILARMRLEQIEMGFDPSSFSISKFTIVEVQLELLDHFIRGVLTEKGTKIYNEYQQKQTSNEKTSKR</sequence>
<dbReference type="PANTHER" id="PTHR43479:SF11">
    <property type="entry name" value="ACREF_ENVCD OPERON REPRESSOR-RELATED"/>
    <property type="match status" value="1"/>
</dbReference>
<dbReference type="Gene3D" id="1.10.357.10">
    <property type="entry name" value="Tetracycline Repressor, domain 2"/>
    <property type="match status" value="1"/>
</dbReference>
<gene>
    <name evidence="4" type="ORF">VB264_03095</name>
</gene>
<dbReference type="SUPFAM" id="SSF46689">
    <property type="entry name" value="Homeodomain-like"/>
    <property type="match status" value="1"/>
</dbReference>
<evidence type="ECO:0000313" key="4">
    <source>
        <dbReference type="EMBL" id="MEA5256755.1"/>
    </source>
</evidence>
<dbReference type="InterPro" id="IPR050624">
    <property type="entry name" value="HTH-type_Tx_Regulator"/>
</dbReference>
<dbReference type="PRINTS" id="PR00455">
    <property type="entry name" value="HTHTETR"/>
</dbReference>
<dbReference type="Pfam" id="PF00440">
    <property type="entry name" value="TetR_N"/>
    <property type="match status" value="1"/>
</dbReference>
<evidence type="ECO:0000259" key="3">
    <source>
        <dbReference type="PROSITE" id="PS50977"/>
    </source>
</evidence>
<feature type="domain" description="HTH tetR-type" evidence="3">
    <location>
        <begin position="1"/>
        <end position="61"/>
    </location>
</feature>
<evidence type="ECO:0000256" key="2">
    <source>
        <dbReference type="PROSITE-ProRule" id="PRU00335"/>
    </source>
</evidence>
<dbReference type="PROSITE" id="PS50977">
    <property type="entry name" value="HTH_TETR_2"/>
    <property type="match status" value="1"/>
</dbReference>
<keyword evidence="5" id="KW-1185">Reference proteome</keyword>
<proteinExistence type="predicted"/>
<evidence type="ECO:0000256" key="1">
    <source>
        <dbReference type="ARBA" id="ARBA00023125"/>
    </source>
</evidence>
<dbReference type="RefSeq" id="WP_323246659.1">
    <property type="nucleotide sequence ID" value="NZ_JAYFUL010000002.1"/>
</dbReference>
<dbReference type="InterPro" id="IPR001647">
    <property type="entry name" value="HTH_TetR"/>
</dbReference>
<dbReference type="PANTHER" id="PTHR43479">
    <property type="entry name" value="ACREF/ENVCD OPERON REPRESSOR-RELATED"/>
    <property type="match status" value="1"/>
</dbReference>
<feature type="DNA-binding region" description="H-T-H motif" evidence="2">
    <location>
        <begin position="24"/>
        <end position="43"/>
    </location>
</feature>
<dbReference type="InterPro" id="IPR009057">
    <property type="entry name" value="Homeodomain-like_sf"/>
</dbReference>
<reference evidence="4 5" key="1">
    <citation type="submission" date="2023-12" db="EMBL/GenBank/DDBJ databases">
        <title>Novel species of the genus Arcicella isolated from rivers.</title>
        <authorList>
            <person name="Lu H."/>
        </authorList>
    </citation>
    <scope>NUCLEOTIDE SEQUENCE [LARGE SCALE GENOMIC DNA]</scope>
    <source>
        <strain evidence="4 5">LMG 21963</strain>
    </source>
</reference>
<protein>
    <submittedName>
        <fullName evidence="4">TetR/AcrR family transcriptional regulator</fullName>
    </submittedName>
</protein>
<comment type="caution">
    <text evidence="4">The sequence shown here is derived from an EMBL/GenBank/DDBJ whole genome shotgun (WGS) entry which is preliminary data.</text>
</comment>
<name>A0ABU5QI87_9BACT</name>
<dbReference type="Proteomes" id="UP001304671">
    <property type="component" value="Unassembled WGS sequence"/>
</dbReference>